<evidence type="ECO:0000313" key="2">
    <source>
        <dbReference type="EMBL" id="QSB06603.1"/>
    </source>
</evidence>
<dbReference type="SUPFAM" id="SSF56281">
    <property type="entry name" value="Metallo-hydrolase/oxidoreductase"/>
    <property type="match status" value="1"/>
</dbReference>
<dbReference type="Gene3D" id="3.60.15.10">
    <property type="entry name" value="Ribonuclease Z/Hydroxyacylglutathione hydrolase-like"/>
    <property type="match status" value="1"/>
</dbReference>
<dbReference type="Pfam" id="PF00753">
    <property type="entry name" value="Lactamase_B"/>
    <property type="match status" value="1"/>
</dbReference>
<dbReference type="Proteomes" id="UP000662939">
    <property type="component" value="Chromosome"/>
</dbReference>
<dbReference type="CDD" id="cd06262">
    <property type="entry name" value="metallo-hydrolase-like_MBL-fold"/>
    <property type="match status" value="1"/>
</dbReference>
<name>A0A895XSY1_9ACTN</name>
<dbReference type="RefSeq" id="WP_213172615.1">
    <property type="nucleotide sequence ID" value="NZ_CP070496.1"/>
</dbReference>
<gene>
    <name evidence="2" type="ORF">JQS30_06815</name>
</gene>
<dbReference type="KEGG" id="nav:JQS30_06815"/>
<dbReference type="PANTHER" id="PTHR46233">
    <property type="entry name" value="HYDROXYACYLGLUTATHIONE HYDROLASE GLOC"/>
    <property type="match status" value="1"/>
</dbReference>
<dbReference type="InterPro" id="IPR036866">
    <property type="entry name" value="RibonucZ/Hydroxyglut_hydro"/>
</dbReference>
<evidence type="ECO:0000259" key="1">
    <source>
        <dbReference type="SMART" id="SM00849"/>
    </source>
</evidence>
<organism evidence="2 3">
    <name type="scientific">Natronoglycomyces albus</name>
    <dbReference type="NCBI Taxonomy" id="2811108"/>
    <lineage>
        <taxon>Bacteria</taxon>
        <taxon>Bacillati</taxon>
        <taxon>Actinomycetota</taxon>
        <taxon>Actinomycetes</taxon>
        <taxon>Glycomycetales</taxon>
        <taxon>Glycomycetaceae</taxon>
        <taxon>Natronoglycomyces</taxon>
    </lineage>
</organism>
<reference evidence="2" key="1">
    <citation type="submission" date="2021-02" db="EMBL/GenBank/DDBJ databases">
        <title>Natronoglycomyces albus gen. nov., sp. nov, a haloalkaliphilic actinobacterium from a soda solonchak soil.</title>
        <authorList>
            <person name="Sorokin D.Y."/>
            <person name="Khijniak T.V."/>
            <person name="Zakharycheva A.P."/>
            <person name="Boueva O.V."/>
            <person name="Ariskina E.V."/>
            <person name="Hahnke R.L."/>
            <person name="Bunk B."/>
            <person name="Sproer C."/>
            <person name="Schumann P."/>
            <person name="Evtushenko L.I."/>
            <person name="Kublanov I.V."/>
        </authorList>
    </citation>
    <scope>NUCLEOTIDE SEQUENCE</scope>
    <source>
        <strain evidence="2">DSM 106290</strain>
    </source>
</reference>
<proteinExistence type="predicted"/>
<accession>A0A895XSY1</accession>
<keyword evidence="3" id="KW-1185">Reference proteome</keyword>
<dbReference type="InterPro" id="IPR051453">
    <property type="entry name" value="MBL_Glyoxalase_II"/>
</dbReference>
<dbReference type="InterPro" id="IPR001279">
    <property type="entry name" value="Metallo-B-lactamas"/>
</dbReference>
<evidence type="ECO:0000313" key="3">
    <source>
        <dbReference type="Proteomes" id="UP000662939"/>
    </source>
</evidence>
<feature type="domain" description="Metallo-beta-lactamase" evidence="1">
    <location>
        <begin position="33"/>
        <end position="201"/>
    </location>
</feature>
<protein>
    <submittedName>
        <fullName evidence="2">MBL fold metallo-hydrolase</fullName>
    </submittedName>
</protein>
<dbReference type="EMBL" id="CP070496">
    <property type="protein sequence ID" value="QSB06603.1"/>
    <property type="molecule type" value="Genomic_DNA"/>
</dbReference>
<dbReference type="PANTHER" id="PTHR46233:SF1">
    <property type="entry name" value="CONSERVED PROTEIN"/>
    <property type="match status" value="1"/>
</dbReference>
<dbReference type="AlphaFoldDB" id="A0A895XSY1"/>
<sequence length="222" mass="24449">MNAYTGVVEPGQRADVRQLQDLTIAKFAVSAMKNNCYLLRCRKTKEQLLIDAADESDRILTEVTNPNHGGGPLKTVVTTHRHWDHVRALQTVVDATGAASMAHREDAGHIPVVTKRLDEGDIVTVGHCRLSVIHLVGHTPGSIALRYDDPAGHSHLFTGDSLFPGGLGKTTNPRDFQTLFRDVTTKLFDAADDDTWVYPGHGNDTTLGAERPQLPLWKKRGW</sequence>
<dbReference type="SMART" id="SM00849">
    <property type="entry name" value="Lactamase_B"/>
    <property type="match status" value="1"/>
</dbReference>